<gene>
    <name evidence="7" type="ORF">IEQ34_007138</name>
</gene>
<organism evidence="7 8">
    <name type="scientific">Dendrobium chrysotoxum</name>
    <name type="common">Orchid</name>
    <dbReference type="NCBI Taxonomy" id="161865"/>
    <lineage>
        <taxon>Eukaryota</taxon>
        <taxon>Viridiplantae</taxon>
        <taxon>Streptophyta</taxon>
        <taxon>Embryophyta</taxon>
        <taxon>Tracheophyta</taxon>
        <taxon>Spermatophyta</taxon>
        <taxon>Magnoliopsida</taxon>
        <taxon>Liliopsida</taxon>
        <taxon>Asparagales</taxon>
        <taxon>Orchidaceae</taxon>
        <taxon>Epidendroideae</taxon>
        <taxon>Malaxideae</taxon>
        <taxon>Dendrobiinae</taxon>
        <taxon>Dendrobium</taxon>
    </lineage>
</organism>
<evidence type="ECO:0000313" key="7">
    <source>
        <dbReference type="EMBL" id="KAH0464352.1"/>
    </source>
</evidence>
<dbReference type="AlphaFoldDB" id="A0AAV7H5Y0"/>
<dbReference type="InterPro" id="IPR001753">
    <property type="entry name" value="Enoyl-CoA_hydra/iso"/>
</dbReference>
<evidence type="ECO:0000256" key="1">
    <source>
        <dbReference type="ARBA" id="ARBA00000452"/>
    </source>
</evidence>
<dbReference type="Proteomes" id="UP000775213">
    <property type="component" value="Unassembled WGS sequence"/>
</dbReference>
<comment type="catalytic activity">
    <reaction evidence="2">
        <text>a (3E)-enoyl-CoA = a 4-saturated (2E)-enoyl-CoA</text>
        <dbReference type="Rhea" id="RHEA:45228"/>
        <dbReference type="ChEBI" id="CHEBI:58521"/>
        <dbReference type="ChEBI" id="CHEBI:85097"/>
        <dbReference type="EC" id="5.3.3.8"/>
    </reaction>
</comment>
<dbReference type="GO" id="GO:0006635">
    <property type="term" value="P:fatty acid beta-oxidation"/>
    <property type="evidence" value="ECO:0007669"/>
    <property type="project" value="TreeGrafter"/>
</dbReference>
<comment type="caution">
    <text evidence="7">The sequence shown here is derived from an EMBL/GenBank/DDBJ whole genome shotgun (WGS) entry which is preliminary data.</text>
</comment>
<dbReference type="GO" id="GO:0005777">
    <property type="term" value="C:peroxisome"/>
    <property type="evidence" value="ECO:0007669"/>
    <property type="project" value="TreeGrafter"/>
</dbReference>
<evidence type="ECO:0000313" key="8">
    <source>
        <dbReference type="Proteomes" id="UP000775213"/>
    </source>
</evidence>
<evidence type="ECO:0000256" key="4">
    <source>
        <dbReference type="ARBA" id="ARBA00005254"/>
    </source>
</evidence>
<name>A0AAV7H5Y0_DENCH</name>
<dbReference type="InterPro" id="IPR029045">
    <property type="entry name" value="ClpP/crotonase-like_dom_sf"/>
</dbReference>
<evidence type="ECO:0000256" key="2">
    <source>
        <dbReference type="ARBA" id="ARBA00000765"/>
    </source>
</evidence>
<evidence type="ECO:0000256" key="6">
    <source>
        <dbReference type="ARBA" id="ARBA00023098"/>
    </source>
</evidence>
<dbReference type="EMBL" id="JAGFBR010000007">
    <property type="protein sequence ID" value="KAH0464352.1"/>
    <property type="molecule type" value="Genomic_DNA"/>
</dbReference>
<reference evidence="7 8" key="1">
    <citation type="journal article" date="2021" name="Hortic Res">
        <title>Chromosome-scale assembly of the Dendrobium chrysotoxum genome enhances the understanding of orchid evolution.</title>
        <authorList>
            <person name="Zhang Y."/>
            <person name="Zhang G.Q."/>
            <person name="Zhang D."/>
            <person name="Liu X.D."/>
            <person name="Xu X.Y."/>
            <person name="Sun W.H."/>
            <person name="Yu X."/>
            <person name="Zhu X."/>
            <person name="Wang Z.W."/>
            <person name="Zhao X."/>
            <person name="Zhong W.Y."/>
            <person name="Chen H."/>
            <person name="Yin W.L."/>
            <person name="Huang T."/>
            <person name="Niu S.C."/>
            <person name="Liu Z.J."/>
        </authorList>
    </citation>
    <scope>NUCLEOTIDE SEQUENCE [LARGE SCALE GENOMIC DNA]</scope>
    <source>
        <strain evidence="7">Lindl</strain>
    </source>
</reference>
<sequence>MCSLEKRDRVFILTLTGDGEHRFSPDAISSIRSALSRAKSESVAAGGRGFALVTTAEGRFFSNGFDLSWARSGGSASAARSRLQSMVSDFRALVADLISLPMPTIAAVNGHAAAAGFMLAISHDYVEMRGDRGVIYMSELDNAMPFPPYFLAMMRSKISDPKVFREIVLEGKKIGAAEAAAKGIIDRPHGGTKETVEAAVRRAEELAARNWIGGVYSSIRMGSLPEVSSALGFPPETEEDRICADLEFVASSYSSRSLQPEVMQLQGLAPTRSFIRSCDQSPPGSQTAPVAPRPSVFARIEQPSQDQKLKSVVVVDSSAPFSAPSQFEIGSSSNLSMIMTKTQRRNKNHCTKRRMEKLGLSSKNERIPPTSPHLSGSRFHLLSAADGEEDVRMIARLTPTTVKKSATEPVKIKKYIFKIW</sequence>
<dbReference type="PANTHER" id="PTHR11941:SF75">
    <property type="entry name" value="ENOYL-COA HYDRATASE_ISOMERASE FAMILY PROTEIN"/>
    <property type="match status" value="1"/>
</dbReference>
<dbReference type="Pfam" id="PF00378">
    <property type="entry name" value="ECH_1"/>
    <property type="match status" value="1"/>
</dbReference>
<comment type="catalytic activity">
    <reaction evidence="1">
        <text>a (3Z)-enoyl-CoA = a 4-saturated (2E)-enoyl-CoA</text>
        <dbReference type="Rhea" id="RHEA:45900"/>
        <dbReference type="ChEBI" id="CHEBI:85097"/>
        <dbReference type="ChEBI" id="CHEBI:85489"/>
        <dbReference type="EC" id="5.3.3.8"/>
    </reaction>
</comment>
<evidence type="ECO:0000256" key="3">
    <source>
        <dbReference type="ARBA" id="ARBA00005005"/>
    </source>
</evidence>
<dbReference type="PANTHER" id="PTHR11941">
    <property type="entry name" value="ENOYL-COA HYDRATASE-RELATED"/>
    <property type="match status" value="1"/>
</dbReference>
<dbReference type="GO" id="GO:0004165">
    <property type="term" value="F:delta(3)-delta(2)-enoyl-CoA isomerase activity"/>
    <property type="evidence" value="ECO:0007669"/>
    <property type="project" value="UniProtKB-EC"/>
</dbReference>
<dbReference type="EC" id="5.3.3.8" evidence="5"/>
<comment type="pathway">
    <text evidence="3">Lipid metabolism; fatty acid beta-oxidation.</text>
</comment>
<keyword evidence="8" id="KW-1185">Reference proteome</keyword>
<dbReference type="CDD" id="cd06558">
    <property type="entry name" value="crotonase-like"/>
    <property type="match status" value="1"/>
</dbReference>
<protein>
    <recommendedName>
        <fullName evidence="5">Delta(3)-Delta(2)-enoyl-CoA isomerase</fullName>
        <ecNumber evidence="5">5.3.3.8</ecNumber>
    </recommendedName>
</protein>
<keyword evidence="6" id="KW-0443">Lipid metabolism</keyword>
<accession>A0AAV7H5Y0</accession>
<comment type="similarity">
    <text evidence="4">Belongs to the enoyl-CoA hydratase/isomerase family.</text>
</comment>
<proteinExistence type="inferred from homology"/>
<evidence type="ECO:0000256" key="5">
    <source>
        <dbReference type="ARBA" id="ARBA00012064"/>
    </source>
</evidence>
<dbReference type="SUPFAM" id="SSF52096">
    <property type="entry name" value="ClpP/crotonase"/>
    <property type="match status" value="1"/>
</dbReference>
<dbReference type="FunFam" id="3.90.226.10:FF:000049">
    <property type="entry name" value="Enoyl-CoA delta isomerase 3"/>
    <property type="match status" value="1"/>
</dbReference>
<dbReference type="Gene3D" id="3.90.226.10">
    <property type="entry name" value="2-enoyl-CoA Hydratase, Chain A, domain 1"/>
    <property type="match status" value="1"/>
</dbReference>